<gene>
    <name evidence="2" type="ORF">S01H1_19016</name>
</gene>
<organism evidence="2">
    <name type="scientific">marine sediment metagenome</name>
    <dbReference type="NCBI Taxonomy" id="412755"/>
    <lineage>
        <taxon>unclassified sequences</taxon>
        <taxon>metagenomes</taxon>
        <taxon>ecological metagenomes</taxon>
    </lineage>
</organism>
<feature type="compositionally biased region" description="Basic and acidic residues" evidence="1">
    <location>
        <begin position="67"/>
        <end position="83"/>
    </location>
</feature>
<evidence type="ECO:0000313" key="2">
    <source>
        <dbReference type="EMBL" id="GAF91194.1"/>
    </source>
</evidence>
<proteinExistence type="predicted"/>
<dbReference type="EMBL" id="BARS01010226">
    <property type="protein sequence ID" value="GAF91194.1"/>
    <property type="molecule type" value="Genomic_DNA"/>
</dbReference>
<sequence length="93" mass="11217">MVNIQEQFQWVLNFFVFRESNIKNIHGSIFYLAKWGLSPEYLYKVPLNIFYYYVKLYNKREQDSEFERMKQEAENAKNNRPEPKPSGAVISKD</sequence>
<evidence type="ECO:0000256" key="1">
    <source>
        <dbReference type="SAM" id="MobiDB-lite"/>
    </source>
</evidence>
<accession>X0TD99</accession>
<comment type="caution">
    <text evidence="2">The sequence shown here is derived from an EMBL/GenBank/DDBJ whole genome shotgun (WGS) entry which is preliminary data.</text>
</comment>
<protein>
    <submittedName>
        <fullName evidence="2">Uncharacterized protein</fullName>
    </submittedName>
</protein>
<reference evidence="2" key="1">
    <citation type="journal article" date="2014" name="Front. Microbiol.">
        <title>High frequency of phylogenetically diverse reductive dehalogenase-homologous genes in deep subseafloor sedimentary metagenomes.</title>
        <authorList>
            <person name="Kawai M."/>
            <person name="Futagami T."/>
            <person name="Toyoda A."/>
            <person name="Takaki Y."/>
            <person name="Nishi S."/>
            <person name="Hori S."/>
            <person name="Arai W."/>
            <person name="Tsubouchi T."/>
            <person name="Morono Y."/>
            <person name="Uchiyama I."/>
            <person name="Ito T."/>
            <person name="Fujiyama A."/>
            <person name="Inagaki F."/>
            <person name="Takami H."/>
        </authorList>
    </citation>
    <scope>NUCLEOTIDE SEQUENCE</scope>
    <source>
        <strain evidence="2">Expedition CK06-06</strain>
    </source>
</reference>
<dbReference type="AlphaFoldDB" id="X0TD99"/>
<feature type="region of interest" description="Disordered" evidence="1">
    <location>
        <begin position="67"/>
        <end position="93"/>
    </location>
</feature>
<name>X0TD99_9ZZZZ</name>